<dbReference type="EMBL" id="JAVXUP010002770">
    <property type="protein sequence ID" value="KAK3001511.1"/>
    <property type="molecule type" value="Genomic_DNA"/>
</dbReference>
<evidence type="ECO:0000256" key="2">
    <source>
        <dbReference type="ARBA" id="ARBA00022695"/>
    </source>
</evidence>
<evidence type="ECO:0000256" key="4">
    <source>
        <dbReference type="ARBA" id="ARBA00022759"/>
    </source>
</evidence>
<organism evidence="8 9">
    <name type="scientific">Escallonia herrerae</name>
    <dbReference type="NCBI Taxonomy" id="1293975"/>
    <lineage>
        <taxon>Eukaryota</taxon>
        <taxon>Viridiplantae</taxon>
        <taxon>Streptophyta</taxon>
        <taxon>Embryophyta</taxon>
        <taxon>Tracheophyta</taxon>
        <taxon>Spermatophyta</taxon>
        <taxon>Magnoliopsida</taxon>
        <taxon>eudicotyledons</taxon>
        <taxon>Gunneridae</taxon>
        <taxon>Pentapetalae</taxon>
        <taxon>asterids</taxon>
        <taxon>campanulids</taxon>
        <taxon>Escalloniales</taxon>
        <taxon>Escalloniaceae</taxon>
        <taxon>Escallonia</taxon>
    </lineage>
</organism>
<dbReference type="PANTHER" id="PTHR34072">
    <property type="entry name" value="ENZYMATIC POLYPROTEIN-RELATED"/>
    <property type="match status" value="1"/>
</dbReference>
<dbReference type="GO" id="GO:0016787">
    <property type="term" value="F:hydrolase activity"/>
    <property type="evidence" value="ECO:0007669"/>
    <property type="project" value="UniProtKB-KW"/>
</dbReference>
<evidence type="ECO:0000256" key="3">
    <source>
        <dbReference type="ARBA" id="ARBA00022722"/>
    </source>
</evidence>
<keyword evidence="1" id="KW-0808">Transferase</keyword>
<evidence type="ECO:0000313" key="8">
    <source>
        <dbReference type="EMBL" id="KAK3001511.1"/>
    </source>
</evidence>
<keyword evidence="5" id="KW-0378">Hydrolase</keyword>
<dbReference type="PANTHER" id="PTHR34072:SF41">
    <property type="entry name" value="REVERSE TRANSCRIPTASE_RETROTRANSPOSON-DERIVED PROTEIN RNASE H-LIKE DOMAIN-CONTAINING PROTEIN"/>
    <property type="match status" value="1"/>
</dbReference>
<evidence type="ECO:0000256" key="5">
    <source>
        <dbReference type="ARBA" id="ARBA00022801"/>
    </source>
</evidence>
<dbReference type="AlphaFoldDB" id="A0AA88V3W1"/>
<sequence>MEKPNLLLLDYTKPYEVHTDASDFAIGGVLMQEHPIMYKNQKLNDMERRYNVQDKDMTWVMHYLRVRRHYLLGSKFLMNTDNVATSNFQTLKKFSPKQARWKTSLQNLTVLEYKPGRRTSWPTHLVKRPSWPPFQRHIGSYST</sequence>
<dbReference type="GO" id="GO:0003964">
    <property type="term" value="F:RNA-directed DNA polymerase activity"/>
    <property type="evidence" value="ECO:0007669"/>
    <property type="project" value="UniProtKB-KW"/>
</dbReference>
<dbReference type="GO" id="GO:0004519">
    <property type="term" value="F:endonuclease activity"/>
    <property type="evidence" value="ECO:0007669"/>
    <property type="project" value="UniProtKB-KW"/>
</dbReference>
<keyword evidence="3" id="KW-0540">Nuclease</keyword>
<protein>
    <recommendedName>
        <fullName evidence="7">Reverse transcriptase RNase H-like domain-containing protein</fullName>
    </recommendedName>
</protein>
<feature type="domain" description="Reverse transcriptase RNase H-like" evidence="7">
    <location>
        <begin position="10"/>
        <end position="107"/>
    </location>
</feature>
<dbReference type="Pfam" id="PF17917">
    <property type="entry name" value="RT_RNaseH"/>
    <property type="match status" value="1"/>
</dbReference>
<keyword evidence="6" id="KW-0695">RNA-directed DNA polymerase</keyword>
<reference evidence="8" key="1">
    <citation type="submission" date="2022-12" db="EMBL/GenBank/DDBJ databases">
        <title>Draft genome assemblies for two species of Escallonia (Escalloniales).</title>
        <authorList>
            <person name="Chanderbali A."/>
            <person name="Dervinis C."/>
            <person name="Anghel I."/>
            <person name="Soltis D."/>
            <person name="Soltis P."/>
            <person name="Zapata F."/>
        </authorList>
    </citation>
    <scope>NUCLEOTIDE SEQUENCE</scope>
    <source>
        <strain evidence="8">UCBG64.0493</strain>
        <tissue evidence="8">Leaf</tissue>
    </source>
</reference>
<keyword evidence="2" id="KW-0548">Nucleotidyltransferase</keyword>
<gene>
    <name evidence="8" type="ORF">RJ639_021358</name>
</gene>
<proteinExistence type="predicted"/>
<dbReference type="InterPro" id="IPR041373">
    <property type="entry name" value="RT_RNaseH"/>
</dbReference>
<evidence type="ECO:0000259" key="7">
    <source>
        <dbReference type="Pfam" id="PF17917"/>
    </source>
</evidence>
<dbReference type="SUPFAM" id="SSF56672">
    <property type="entry name" value="DNA/RNA polymerases"/>
    <property type="match status" value="1"/>
</dbReference>
<comment type="caution">
    <text evidence="8">The sequence shown here is derived from an EMBL/GenBank/DDBJ whole genome shotgun (WGS) entry which is preliminary data.</text>
</comment>
<evidence type="ECO:0000256" key="6">
    <source>
        <dbReference type="ARBA" id="ARBA00022918"/>
    </source>
</evidence>
<keyword evidence="9" id="KW-1185">Reference proteome</keyword>
<dbReference type="InterPro" id="IPR043502">
    <property type="entry name" value="DNA/RNA_pol_sf"/>
</dbReference>
<name>A0AA88V3W1_9ASTE</name>
<evidence type="ECO:0000313" key="9">
    <source>
        <dbReference type="Proteomes" id="UP001188597"/>
    </source>
</evidence>
<dbReference type="Proteomes" id="UP001188597">
    <property type="component" value="Unassembled WGS sequence"/>
</dbReference>
<keyword evidence="4" id="KW-0255">Endonuclease</keyword>
<dbReference type="CDD" id="cd09274">
    <property type="entry name" value="RNase_HI_RT_Ty3"/>
    <property type="match status" value="1"/>
</dbReference>
<accession>A0AA88V3W1</accession>
<evidence type="ECO:0000256" key="1">
    <source>
        <dbReference type="ARBA" id="ARBA00022679"/>
    </source>
</evidence>